<sequence>MAVGQSMGKLFPPPSPVYTGGWLDRRTARHSPRQPLEPRPSPSSRRTWIFPQGLASGFLDLQSPLGPAGAEHGRVHLDPQRGARSSRWRHASASSRGCTITPTRAAGVPRLCSRTPCSTSHSHSAQPRSNGARPRKKLSCPVGGALGAAGLPTGGRLRLAEWRATGSTSWVKKLSAAWARSGSHISPASSSTCIRCTTAWNSPSGLASGSAAPASPDCSMAARRWVGAAGPRAAQPLSGKAGGSHGELPPESGGRTQEAATASRPLAPGSTLSG</sequence>
<feature type="compositionally biased region" description="Polar residues" evidence="1">
    <location>
        <begin position="115"/>
        <end position="129"/>
    </location>
</feature>
<feature type="region of interest" description="Disordered" evidence="1">
    <location>
        <begin position="1"/>
        <end position="48"/>
    </location>
</feature>
<keyword evidence="3" id="KW-1185">Reference proteome</keyword>
<feature type="region of interest" description="Disordered" evidence="1">
    <location>
        <begin position="60"/>
        <end position="138"/>
    </location>
</feature>
<dbReference type="Ensembl" id="ENSCSRT00000019112.1">
    <property type="protein sequence ID" value="ENSCSRP00000018266.1"/>
    <property type="gene ID" value="ENSCSRG00000014005.1"/>
</dbReference>
<feature type="compositionally biased region" description="Basic and acidic residues" evidence="1">
    <location>
        <begin position="71"/>
        <end position="81"/>
    </location>
</feature>
<evidence type="ECO:0000313" key="2">
    <source>
        <dbReference type="Ensembl" id="ENSCSRP00000018266.1"/>
    </source>
</evidence>
<feature type="region of interest" description="Disordered" evidence="1">
    <location>
        <begin position="227"/>
        <end position="274"/>
    </location>
</feature>
<evidence type="ECO:0000256" key="1">
    <source>
        <dbReference type="SAM" id="MobiDB-lite"/>
    </source>
</evidence>
<name>A0A8C3SU29_CHESE</name>
<proteinExistence type="predicted"/>
<organism evidence="2 3">
    <name type="scientific">Chelydra serpentina</name>
    <name type="common">Snapping turtle</name>
    <name type="synonym">Testudo serpentina</name>
    <dbReference type="NCBI Taxonomy" id="8475"/>
    <lineage>
        <taxon>Eukaryota</taxon>
        <taxon>Metazoa</taxon>
        <taxon>Chordata</taxon>
        <taxon>Craniata</taxon>
        <taxon>Vertebrata</taxon>
        <taxon>Euteleostomi</taxon>
        <taxon>Archelosauria</taxon>
        <taxon>Testudinata</taxon>
        <taxon>Testudines</taxon>
        <taxon>Cryptodira</taxon>
        <taxon>Durocryptodira</taxon>
        <taxon>Americhelydia</taxon>
        <taxon>Chelydroidea</taxon>
        <taxon>Chelydridae</taxon>
        <taxon>Chelydra</taxon>
    </lineage>
</organism>
<reference evidence="2" key="2">
    <citation type="submission" date="2025-09" db="UniProtKB">
        <authorList>
            <consortium name="Ensembl"/>
        </authorList>
    </citation>
    <scope>IDENTIFICATION</scope>
</reference>
<accession>A0A8C3SU29</accession>
<dbReference type="AlphaFoldDB" id="A0A8C3SU29"/>
<reference evidence="2" key="1">
    <citation type="submission" date="2025-08" db="UniProtKB">
        <authorList>
            <consortium name="Ensembl"/>
        </authorList>
    </citation>
    <scope>IDENTIFICATION</scope>
</reference>
<protein>
    <submittedName>
        <fullName evidence="2">Uncharacterized protein</fullName>
    </submittedName>
</protein>
<dbReference type="Proteomes" id="UP000694403">
    <property type="component" value="Unplaced"/>
</dbReference>
<evidence type="ECO:0000313" key="3">
    <source>
        <dbReference type="Proteomes" id="UP000694403"/>
    </source>
</evidence>